<dbReference type="AlphaFoldDB" id="A0AA43QUU0"/>
<evidence type="ECO:0000313" key="3">
    <source>
        <dbReference type="Proteomes" id="UP001161017"/>
    </source>
</evidence>
<keyword evidence="3" id="KW-1185">Reference proteome</keyword>
<gene>
    <name evidence="2" type="ORF">OHK93_004464</name>
</gene>
<dbReference type="EMBL" id="JAPUFD010000020">
    <property type="protein sequence ID" value="MDI1492682.1"/>
    <property type="molecule type" value="Genomic_DNA"/>
</dbReference>
<comment type="caution">
    <text evidence="2">The sequence shown here is derived from an EMBL/GenBank/DDBJ whole genome shotgun (WGS) entry which is preliminary data.</text>
</comment>
<protein>
    <recommendedName>
        <fullName evidence="1">Glycosyl transferase family 25 domain-containing protein</fullName>
    </recommendedName>
</protein>
<dbReference type="Pfam" id="PF01755">
    <property type="entry name" value="Glyco_transf_25"/>
    <property type="match status" value="1"/>
</dbReference>
<name>A0AA43QUU0_9LECA</name>
<proteinExistence type="predicted"/>
<evidence type="ECO:0000259" key="1">
    <source>
        <dbReference type="Pfam" id="PF01755"/>
    </source>
</evidence>
<organism evidence="2 3">
    <name type="scientific">Ramalina farinacea</name>
    <dbReference type="NCBI Taxonomy" id="258253"/>
    <lineage>
        <taxon>Eukaryota</taxon>
        <taxon>Fungi</taxon>
        <taxon>Dikarya</taxon>
        <taxon>Ascomycota</taxon>
        <taxon>Pezizomycotina</taxon>
        <taxon>Lecanoromycetes</taxon>
        <taxon>OSLEUM clade</taxon>
        <taxon>Lecanoromycetidae</taxon>
        <taxon>Lecanorales</taxon>
        <taxon>Lecanorineae</taxon>
        <taxon>Ramalinaceae</taxon>
        <taxon>Ramalina</taxon>
    </lineage>
</organism>
<evidence type="ECO:0000313" key="2">
    <source>
        <dbReference type="EMBL" id="MDI1492682.1"/>
    </source>
</evidence>
<reference evidence="2" key="1">
    <citation type="journal article" date="2023" name="Genome Biol. Evol.">
        <title>First Whole Genome Sequence and Flow Cytometry Genome Size Data for the Lichen-Forming Fungus Ramalina farinacea (Ascomycota).</title>
        <authorList>
            <person name="Llewellyn T."/>
            <person name="Mian S."/>
            <person name="Hill R."/>
            <person name="Leitch I.J."/>
            <person name="Gaya E."/>
        </authorList>
    </citation>
    <scope>NUCLEOTIDE SEQUENCE</scope>
    <source>
        <strain evidence="2">LIQ254RAFAR</strain>
    </source>
</reference>
<dbReference type="InterPro" id="IPR002654">
    <property type="entry name" value="Glyco_trans_25"/>
</dbReference>
<feature type="domain" description="Glycosyl transferase family 25" evidence="1">
    <location>
        <begin position="54"/>
        <end position="182"/>
    </location>
</feature>
<accession>A0AA43QUU0</accession>
<sequence>MNNTKNATFQDAAAETVYSIEDLVTNSTLGVNNFQEVLAIGLPERSDKRDLLTVIDDELTTALILEDDVDWDVSFKSQLNQFAHATRAIENQELPSTDLLNTSTETTTPYGNSWDILLLGTCANPPFGAGAVHFFGDDGQTHSVSQVNGGFACTYGYGVTQTSARMLLGHLLDLSTPTDMAMGNFCKNHQCLQIWPQLISSYKPAGSRQKDSDINEETEVTDEIREHGETWNIKNSAMTDMLRKVSMDSPSPA</sequence>
<dbReference type="Proteomes" id="UP001161017">
    <property type="component" value="Unassembled WGS sequence"/>
</dbReference>